<protein>
    <submittedName>
        <fullName evidence="1">Uncharacterized protein</fullName>
    </submittedName>
</protein>
<gene>
    <name evidence="1" type="ORF">BABINDRAFT_139269</name>
</gene>
<dbReference type="EMBL" id="KV454431">
    <property type="protein sequence ID" value="ODQ80054.1"/>
    <property type="molecule type" value="Genomic_DNA"/>
</dbReference>
<sequence length="84" mass="10120">MECQSMNHRLRLLTDRVYAERVCKGQRYSPSPPRHKETRGTVKSQCHTIEVDMTLRPRQPLHIFTRILILYLVTNRARRENEMR</sequence>
<evidence type="ECO:0000313" key="2">
    <source>
        <dbReference type="Proteomes" id="UP000094336"/>
    </source>
</evidence>
<proteinExistence type="predicted"/>
<dbReference type="Proteomes" id="UP000094336">
    <property type="component" value="Unassembled WGS sequence"/>
</dbReference>
<reference evidence="2" key="1">
    <citation type="submission" date="2016-05" db="EMBL/GenBank/DDBJ databases">
        <title>Comparative genomics of biotechnologically important yeasts.</title>
        <authorList>
            <consortium name="DOE Joint Genome Institute"/>
            <person name="Riley R."/>
            <person name="Haridas S."/>
            <person name="Wolfe K.H."/>
            <person name="Lopes M.R."/>
            <person name="Hittinger C.T."/>
            <person name="Goker M."/>
            <person name="Salamov A."/>
            <person name="Wisecaver J."/>
            <person name="Long T.M."/>
            <person name="Aerts A.L."/>
            <person name="Barry K."/>
            <person name="Choi C."/>
            <person name="Clum A."/>
            <person name="Coughlan A.Y."/>
            <person name="Deshpande S."/>
            <person name="Douglass A.P."/>
            <person name="Hanson S.J."/>
            <person name="Klenk H.-P."/>
            <person name="Labutti K."/>
            <person name="Lapidus A."/>
            <person name="Lindquist E."/>
            <person name="Lipzen A."/>
            <person name="Meier-Kolthoff J.P."/>
            <person name="Ohm R.A."/>
            <person name="Otillar R.P."/>
            <person name="Pangilinan J."/>
            <person name="Peng Y."/>
            <person name="Rokas A."/>
            <person name="Rosa C.A."/>
            <person name="Scheuner C."/>
            <person name="Sibirny A.A."/>
            <person name="Slot J.C."/>
            <person name="Stielow J.B."/>
            <person name="Sun H."/>
            <person name="Kurtzman C.P."/>
            <person name="Blackwell M."/>
            <person name="Grigoriev I.V."/>
            <person name="Jeffries T.W."/>
        </authorList>
    </citation>
    <scope>NUCLEOTIDE SEQUENCE [LARGE SCALE GENOMIC DNA]</scope>
    <source>
        <strain evidence="2">NRRL Y-12698</strain>
    </source>
</reference>
<dbReference type="GeneID" id="30144976"/>
<dbReference type="AlphaFoldDB" id="A0A1E3QRD8"/>
<evidence type="ECO:0000313" key="1">
    <source>
        <dbReference type="EMBL" id="ODQ80054.1"/>
    </source>
</evidence>
<organism evidence="1 2">
    <name type="scientific">Babjeviella inositovora NRRL Y-12698</name>
    <dbReference type="NCBI Taxonomy" id="984486"/>
    <lineage>
        <taxon>Eukaryota</taxon>
        <taxon>Fungi</taxon>
        <taxon>Dikarya</taxon>
        <taxon>Ascomycota</taxon>
        <taxon>Saccharomycotina</taxon>
        <taxon>Pichiomycetes</taxon>
        <taxon>Serinales incertae sedis</taxon>
        <taxon>Babjeviella</taxon>
    </lineage>
</organism>
<accession>A0A1E3QRD8</accession>
<keyword evidence="2" id="KW-1185">Reference proteome</keyword>
<name>A0A1E3QRD8_9ASCO</name>
<dbReference type="RefSeq" id="XP_018985382.1">
    <property type="nucleotide sequence ID" value="XM_019127123.1"/>
</dbReference>